<keyword evidence="6 8" id="KW-0694">RNA-binding</keyword>
<evidence type="ECO:0000256" key="7">
    <source>
        <dbReference type="RuleBase" id="RU004413"/>
    </source>
</evidence>
<evidence type="ECO:0000256" key="6">
    <source>
        <dbReference type="HAMAP-Rule" id="MF_01342"/>
    </source>
</evidence>
<dbReference type="InterPro" id="IPR020798">
    <property type="entry name" value="Ribosomal_uL16_CS"/>
</dbReference>
<gene>
    <name evidence="6" type="primary">rplP</name>
    <name evidence="9" type="ORF">A2112_02460</name>
</gene>
<dbReference type="GO" id="GO:0000049">
    <property type="term" value="F:tRNA binding"/>
    <property type="evidence" value="ECO:0007669"/>
    <property type="project" value="UniProtKB-KW"/>
</dbReference>
<dbReference type="GO" id="GO:0019843">
    <property type="term" value="F:rRNA binding"/>
    <property type="evidence" value="ECO:0007669"/>
    <property type="project" value="UniProtKB-UniRule"/>
</dbReference>
<dbReference type="InterPro" id="IPR047873">
    <property type="entry name" value="Ribosomal_uL16"/>
</dbReference>
<dbReference type="GO" id="GO:0005840">
    <property type="term" value="C:ribosome"/>
    <property type="evidence" value="ECO:0007669"/>
    <property type="project" value="UniProtKB-KW"/>
</dbReference>
<dbReference type="PANTHER" id="PTHR12220">
    <property type="entry name" value="50S/60S RIBOSOMAL PROTEIN L16"/>
    <property type="match status" value="1"/>
</dbReference>
<dbReference type="InterPro" id="IPR016180">
    <property type="entry name" value="Ribosomal_uL16_dom"/>
</dbReference>
<evidence type="ECO:0000256" key="2">
    <source>
        <dbReference type="ARBA" id="ARBA00022555"/>
    </source>
</evidence>
<dbReference type="Pfam" id="PF00252">
    <property type="entry name" value="Ribosomal_L16"/>
    <property type="match status" value="1"/>
</dbReference>
<dbReference type="AlphaFoldDB" id="A0A1F7WPJ4"/>
<dbReference type="InterPro" id="IPR036920">
    <property type="entry name" value="Ribosomal_uL16_sf"/>
</dbReference>
<evidence type="ECO:0000256" key="5">
    <source>
        <dbReference type="ARBA" id="ARBA00035198"/>
    </source>
</evidence>
<dbReference type="SUPFAM" id="SSF54686">
    <property type="entry name" value="Ribosomal protein L16p/L10e"/>
    <property type="match status" value="1"/>
</dbReference>
<dbReference type="PANTHER" id="PTHR12220:SF13">
    <property type="entry name" value="LARGE RIBOSOMAL SUBUNIT PROTEIN UL16M"/>
    <property type="match status" value="1"/>
</dbReference>
<evidence type="ECO:0000256" key="8">
    <source>
        <dbReference type="RuleBase" id="RU004414"/>
    </source>
</evidence>
<comment type="function">
    <text evidence="6 8">Binds 23S rRNA and is also seen to make contacts with the A and possibly P site tRNAs.</text>
</comment>
<organism evidence="9 10">
    <name type="scientific">Candidatus Woesebacteria bacterium GWA1_42_12</name>
    <dbReference type="NCBI Taxonomy" id="1802472"/>
    <lineage>
        <taxon>Bacteria</taxon>
        <taxon>Candidatus Woeseibacteriota</taxon>
    </lineage>
</organism>
<dbReference type="Proteomes" id="UP000177091">
    <property type="component" value="Unassembled WGS sequence"/>
</dbReference>
<comment type="subunit">
    <text evidence="6 8">Part of the 50S ribosomal subunit.</text>
</comment>
<keyword evidence="4 6" id="KW-0687">Ribonucleoprotein</keyword>
<dbReference type="PRINTS" id="PR00060">
    <property type="entry name" value="RIBOSOMALL16"/>
</dbReference>
<protein>
    <recommendedName>
        <fullName evidence="5 6">Large ribosomal subunit protein uL16</fullName>
    </recommendedName>
</protein>
<dbReference type="NCBIfam" id="TIGR01164">
    <property type="entry name" value="rplP_bact"/>
    <property type="match status" value="1"/>
</dbReference>
<comment type="caution">
    <text evidence="9">The sequence shown here is derived from an EMBL/GenBank/DDBJ whole genome shotgun (WGS) entry which is preliminary data.</text>
</comment>
<keyword evidence="3 6" id="KW-0689">Ribosomal protein</keyword>
<reference evidence="9 10" key="1">
    <citation type="journal article" date="2016" name="Nat. Commun.">
        <title>Thousands of microbial genomes shed light on interconnected biogeochemical processes in an aquifer system.</title>
        <authorList>
            <person name="Anantharaman K."/>
            <person name="Brown C.T."/>
            <person name="Hug L.A."/>
            <person name="Sharon I."/>
            <person name="Castelle C.J."/>
            <person name="Probst A.J."/>
            <person name="Thomas B.C."/>
            <person name="Singh A."/>
            <person name="Wilkins M.J."/>
            <person name="Karaoz U."/>
            <person name="Brodie E.L."/>
            <person name="Williams K.H."/>
            <person name="Hubbard S.S."/>
            <person name="Banfield J.F."/>
        </authorList>
    </citation>
    <scope>NUCLEOTIDE SEQUENCE [LARGE SCALE GENOMIC DNA]</scope>
</reference>
<proteinExistence type="inferred from homology"/>
<dbReference type="GO" id="GO:0006412">
    <property type="term" value="P:translation"/>
    <property type="evidence" value="ECO:0007669"/>
    <property type="project" value="UniProtKB-UniRule"/>
</dbReference>
<dbReference type="CDD" id="cd01433">
    <property type="entry name" value="Ribosomal_L16_L10e"/>
    <property type="match status" value="1"/>
</dbReference>
<evidence type="ECO:0000256" key="1">
    <source>
        <dbReference type="ARBA" id="ARBA00008931"/>
    </source>
</evidence>
<dbReference type="HAMAP" id="MF_01342">
    <property type="entry name" value="Ribosomal_uL16"/>
    <property type="match status" value="1"/>
</dbReference>
<dbReference type="InterPro" id="IPR000114">
    <property type="entry name" value="Ribosomal_uL16_bact-type"/>
</dbReference>
<comment type="similarity">
    <text evidence="1 6 7">Belongs to the universal ribosomal protein uL16 family.</text>
</comment>
<evidence type="ECO:0000256" key="3">
    <source>
        <dbReference type="ARBA" id="ARBA00022980"/>
    </source>
</evidence>
<evidence type="ECO:0000256" key="4">
    <source>
        <dbReference type="ARBA" id="ARBA00023274"/>
    </source>
</evidence>
<dbReference type="GO" id="GO:1990904">
    <property type="term" value="C:ribonucleoprotein complex"/>
    <property type="evidence" value="ECO:0007669"/>
    <property type="project" value="UniProtKB-KW"/>
</dbReference>
<dbReference type="EMBL" id="MGFK01000006">
    <property type="protein sequence ID" value="OGM04774.1"/>
    <property type="molecule type" value="Genomic_DNA"/>
</dbReference>
<sequence length="135" mass="15087">MLQPKRQKYRKAFRGKRRGVASRGVNLTFGEFGLKSLGRGWLASRQIEAARKAITHGLKKGGRVWIRVFPDKPVTSRPAGQRMGSGKGEIDRYVAVVIPGRILFEIAGTTKEIAKDSFEKAANKLPFKTKFISKE</sequence>
<evidence type="ECO:0000313" key="10">
    <source>
        <dbReference type="Proteomes" id="UP000177091"/>
    </source>
</evidence>
<accession>A0A1F7WPJ4</accession>
<dbReference type="FunFam" id="3.90.1170.10:FF:000001">
    <property type="entry name" value="50S ribosomal protein L16"/>
    <property type="match status" value="1"/>
</dbReference>
<keyword evidence="2 6" id="KW-0820">tRNA-binding</keyword>
<name>A0A1F7WPJ4_9BACT</name>
<dbReference type="Gene3D" id="3.90.1170.10">
    <property type="entry name" value="Ribosomal protein L10e/L16"/>
    <property type="match status" value="1"/>
</dbReference>
<evidence type="ECO:0000313" key="9">
    <source>
        <dbReference type="EMBL" id="OGM04774.1"/>
    </source>
</evidence>
<keyword evidence="6 8" id="KW-0699">rRNA-binding</keyword>
<dbReference type="PROSITE" id="PS00586">
    <property type="entry name" value="RIBOSOMAL_L16_1"/>
    <property type="match status" value="1"/>
</dbReference>
<dbReference type="GO" id="GO:0003735">
    <property type="term" value="F:structural constituent of ribosome"/>
    <property type="evidence" value="ECO:0007669"/>
    <property type="project" value="InterPro"/>
</dbReference>